<sequence length="418" mass="45515">MERILTNLKLVTLEPDHGYHVIDNAMVIIRQGKISYAGSYQADQLNHADSQAELVDCQQALVTPGFIDCHTHLIFAGNRANEFEQRLNGVPYEDIAKAGGGILSTVRATREATEDELFELAMARLAGLKRDGVTTVEVKSGYGLTTEDELKMLRVARRIGEQADIKVSTTLLAAHALPPEFAGRSDAYIDLVCDEIIPAAAQENLADAVDVFCEGIGFSPTQCERVFKAAIKHGLMIKGHTEQLSNLGGSALAAEMGAKSVDHIEYLDEAGVEALAKHNTVATLLPGAFYFLRETQQPPVALLREKRVPMAISTDFNPGTSPIASLRTMMNMACTFFRLTPEECLRGVTVNAAQALGLSETCGQIREGMAADLALWRVSSPAELSYRMGVPDLIARVVDGEFFYQPENQSQEAVCRLI</sequence>
<keyword evidence="10" id="KW-1185">Reference proteome</keyword>
<keyword evidence="6 7" id="KW-0408">Iron</keyword>
<feature type="binding site" evidence="7">
    <location>
        <position position="320"/>
    </location>
    <ligand>
        <name>4-imidazolone-5-propanoate</name>
        <dbReference type="ChEBI" id="CHEBI:77893"/>
    </ligand>
</feature>
<dbReference type="PANTHER" id="PTHR42752:SF1">
    <property type="entry name" value="IMIDAZOLONEPROPIONASE-RELATED"/>
    <property type="match status" value="1"/>
</dbReference>
<dbReference type="PANTHER" id="PTHR42752">
    <property type="entry name" value="IMIDAZOLONEPROPIONASE"/>
    <property type="match status" value="1"/>
</dbReference>
<dbReference type="NCBIfam" id="TIGR01224">
    <property type="entry name" value="hutI"/>
    <property type="match status" value="1"/>
</dbReference>
<dbReference type="GO" id="GO:0005737">
    <property type="term" value="C:cytoplasm"/>
    <property type="evidence" value="ECO:0007669"/>
    <property type="project" value="UniProtKB-SubCell"/>
</dbReference>
<dbReference type="SUPFAM" id="SSF51338">
    <property type="entry name" value="Composite domain of metallo-dependent hydrolases"/>
    <property type="match status" value="1"/>
</dbReference>
<evidence type="ECO:0000256" key="2">
    <source>
        <dbReference type="ARBA" id="ARBA00022723"/>
    </source>
</evidence>
<organism evidence="9 10">
    <name type="scientific">Photobacterium galatheae</name>
    <dbReference type="NCBI Taxonomy" id="1654360"/>
    <lineage>
        <taxon>Bacteria</taxon>
        <taxon>Pseudomonadati</taxon>
        <taxon>Pseudomonadota</taxon>
        <taxon>Gammaproteobacteria</taxon>
        <taxon>Vibrionales</taxon>
        <taxon>Vibrionaceae</taxon>
        <taxon>Photobacterium</taxon>
    </lineage>
</organism>
<feature type="binding site" evidence="7">
    <location>
        <position position="70"/>
    </location>
    <ligand>
        <name>Fe(3+)</name>
        <dbReference type="ChEBI" id="CHEBI:29034"/>
    </ligand>
</feature>
<comment type="catalytic activity">
    <reaction evidence="7">
        <text>4-imidazolone-5-propanoate + H2O = N-formimidoyl-L-glutamate</text>
        <dbReference type="Rhea" id="RHEA:23660"/>
        <dbReference type="ChEBI" id="CHEBI:15377"/>
        <dbReference type="ChEBI" id="CHEBI:58928"/>
        <dbReference type="ChEBI" id="CHEBI:77893"/>
        <dbReference type="EC" id="3.5.2.7"/>
    </reaction>
</comment>
<feature type="binding site" evidence="7">
    <location>
        <position position="315"/>
    </location>
    <ligand>
        <name>Fe(3+)</name>
        <dbReference type="ChEBI" id="CHEBI:29034"/>
    </ligand>
</feature>
<dbReference type="EC" id="3.5.2.7" evidence="1 7"/>
<feature type="binding site" evidence="7">
    <location>
        <position position="142"/>
    </location>
    <ligand>
        <name>N-formimidoyl-L-glutamate</name>
        <dbReference type="ChEBI" id="CHEBI:58928"/>
    </ligand>
</feature>
<comment type="cofactor">
    <cofactor evidence="7">
        <name>Zn(2+)</name>
        <dbReference type="ChEBI" id="CHEBI:29105"/>
    </cofactor>
    <cofactor evidence="7">
        <name>Fe(3+)</name>
        <dbReference type="ChEBI" id="CHEBI:29034"/>
    </cofactor>
    <text evidence="7">Binds 1 zinc or iron ion per subunit.</text>
</comment>
<comment type="subcellular location">
    <subcellularLocation>
        <location evidence="7">Cytoplasm</location>
    </subcellularLocation>
</comment>
<evidence type="ECO:0000259" key="8">
    <source>
        <dbReference type="Pfam" id="PF01979"/>
    </source>
</evidence>
<evidence type="ECO:0000256" key="7">
    <source>
        <dbReference type="HAMAP-Rule" id="MF_00372"/>
    </source>
</evidence>
<keyword evidence="2 7" id="KW-0479">Metal-binding</keyword>
<dbReference type="SUPFAM" id="SSF51556">
    <property type="entry name" value="Metallo-dependent hydrolases"/>
    <property type="match status" value="1"/>
</dbReference>
<dbReference type="HAMAP" id="MF_00372">
    <property type="entry name" value="HutI"/>
    <property type="match status" value="1"/>
</dbReference>
<feature type="binding site" evidence="7">
    <location>
        <position position="319"/>
    </location>
    <ligand>
        <name>N-formimidoyl-L-glutamate</name>
        <dbReference type="ChEBI" id="CHEBI:58928"/>
    </ligand>
</feature>
<name>A0A066RQG8_9GAMM</name>
<dbReference type="GO" id="GO:0019557">
    <property type="term" value="P:L-histidine catabolic process to glutamate and formate"/>
    <property type="evidence" value="ECO:0007669"/>
    <property type="project" value="UniProtKB-UniPathway"/>
</dbReference>
<evidence type="ECO:0000256" key="6">
    <source>
        <dbReference type="ARBA" id="ARBA00023004"/>
    </source>
</evidence>
<comment type="pathway">
    <text evidence="7">Amino-acid degradation; L-histidine degradation into L-glutamate; N-formimidoyl-L-glutamate from L-histidine: step 3/3.</text>
</comment>
<evidence type="ECO:0000256" key="1">
    <source>
        <dbReference type="ARBA" id="ARBA00012864"/>
    </source>
</evidence>
<feature type="binding site" evidence="7">
    <location>
        <position position="72"/>
    </location>
    <ligand>
        <name>Fe(3+)</name>
        <dbReference type="ChEBI" id="CHEBI:29034"/>
    </ligand>
</feature>
<dbReference type="Pfam" id="PF01979">
    <property type="entry name" value="Amidohydro_1"/>
    <property type="match status" value="1"/>
</dbReference>
<dbReference type="EMBL" id="JMIB01000023">
    <property type="protein sequence ID" value="KDM91361.1"/>
    <property type="molecule type" value="Genomic_DNA"/>
</dbReference>
<feature type="binding site" evidence="7">
    <location>
        <position position="175"/>
    </location>
    <ligand>
        <name>4-imidazolone-5-propanoate</name>
        <dbReference type="ChEBI" id="CHEBI:77893"/>
    </ligand>
</feature>
<dbReference type="GO" id="GO:0008270">
    <property type="term" value="F:zinc ion binding"/>
    <property type="evidence" value="ECO:0007669"/>
    <property type="project" value="UniProtKB-UniRule"/>
</dbReference>
<dbReference type="AlphaFoldDB" id="A0A066RQG8"/>
<keyword evidence="5 7" id="KW-0862">Zinc</keyword>
<dbReference type="FunFam" id="3.20.20.140:FF:000007">
    <property type="entry name" value="Imidazolonepropionase"/>
    <property type="match status" value="1"/>
</dbReference>
<dbReference type="InterPro" id="IPR006680">
    <property type="entry name" value="Amidohydro-rel"/>
</dbReference>
<keyword evidence="4 7" id="KW-0369">Histidine metabolism</keyword>
<comment type="similarity">
    <text evidence="7">Belongs to the metallo-dependent hydrolases superfamily. HutI family.</text>
</comment>
<dbReference type="Proteomes" id="UP000027192">
    <property type="component" value="Unassembled WGS sequence"/>
</dbReference>
<evidence type="ECO:0000256" key="3">
    <source>
        <dbReference type="ARBA" id="ARBA00022801"/>
    </source>
</evidence>
<evidence type="ECO:0000313" key="10">
    <source>
        <dbReference type="Proteomes" id="UP000027192"/>
    </source>
</evidence>
<feature type="domain" description="Amidohydrolase-related" evidence="8">
    <location>
        <begin position="61"/>
        <end position="376"/>
    </location>
</feature>
<dbReference type="GO" id="GO:0005506">
    <property type="term" value="F:iron ion binding"/>
    <property type="evidence" value="ECO:0007669"/>
    <property type="project" value="UniProtKB-UniRule"/>
</dbReference>
<feature type="binding site" evidence="7">
    <location>
        <position position="79"/>
    </location>
    <ligand>
        <name>4-imidazolone-5-propanoate</name>
        <dbReference type="ChEBI" id="CHEBI:77893"/>
    </ligand>
</feature>
<protein>
    <recommendedName>
        <fullName evidence="1 7">Imidazolonepropionase</fullName>
        <ecNumber evidence="1 7">3.5.2.7</ecNumber>
    </recommendedName>
    <alternativeName>
        <fullName evidence="7">Imidazolone-5-propionate hydrolase</fullName>
    </alternativeName>
</protein>
<keyword evidence="3 7" id="KW-0378">Hydrolase</keyword>
<dbReference type="GO" id="GO:0019556">
    <property type="term" value="P:L-histidine catabolic process to glutamate and formamide"/>
    <property type="evidence" value="ECO:0007669"/>
    <property type="project" value="UniProtKB-UniRule"/>
</dbReference>
<dbReference type="InterPro" id="IPR005920">
    <property type="entry name" value="HutI"/>
</dbReference>
<gene>
    <name evidence="7" type="primary">hutI</name>
    <name evidence="9" type="ORF">EA58_12410</name>
</gene>
<evidence type="ECO:0000313" key="9">
    <source>
        <dbReference type="EMBL" id="KDM91361.1"/>
    </source>
</evidence>
<dbReference type="InterPro" id="IPR011059">
    <property type="entry name" value="Metal-dep_hydrolase_composite"/>
</dbReference>
<dbReference type="GO" id="GO:0050480">
    <property type="term" value="F:imidazolonepropionase activity"/>
    <property type="evidence" value="ECO:0007669"/>
    <property type="project" value="UniProtKB-UniRule"/>
</dbReference>
<proteinExistence type="inferred from homology"/>
<dbReference type="STRING" id="1654360.EA58_12410"/>
<reference evidence="9 10" key="1">
    <citation type="submission" date="2014-04" db="EMBL/GenBank/DDBJ databases">
        <title>Draft genome sequence of Photobacterium halotolerans S2753: a solonamide, ngercheumicin and holomycin producer.</title>
        <authorList>
            <person name="Machado H.R."/>
            <person name="Gram L."/>
        </authorList>
    </citation>
    <scope>NUCLEOTIDE SEQUENCE [LARGE SCALE GENOMIC DNA]</scope>
    <source>
        <strain evidence="9 10">S2753</strain>
    </source>
</reference>
<feature type="binding site" evidence="7">
    <location>
        <position position="317"/>
    </location>
    <ligand>
        <name>N-formimidoyl-L-glutamate</name>
        <dbReference type="ChEBI" id="CHEBI:58928"/>
    </ligand>
</feature>
<comment type="caution">
    <text evidence="9">The sequence shown here is derived from an EMBL/GenBank/DDBJ whole genome shotgun (WGS) entry which is preliminary data.</text>
</comment>
<dbReference type="Gene3D" id="3.20.20.140">
    <property type="entry name" value="Metal-dependent hydrolases"/>
    <property type="match status" value="1"/>
</dbReference>
<dbReference type="InterPro" id="IPR032466">
    <property type="entry name" value="Metal_Hydrolase"/>
</dbReference>
<comment type="function">
    <text evidence="7">Catalyzes the hydrolytic cleavage of the carbon-nitrogen bond in imidazolone-5-propanoate to yield N-formimidoyl-L-glutamate. It is the third step in the universal histidine degradation pathway.</text>
</comment>
<dbReference type="Gene3D" id="2.30.40.10">
    <property type="entry name" value="Urease, subunit C, domain 1"/>
    <property type="match status" value="1"/>
</dbReference>
<feature type="binding site" evidence="7">
    <location>
        <position position="240"/>
    </location>
    <ligand>
        <name>Zn(2+)</name>
        <dbReference type="ChEBI" id="CHEBI:29105"/>
    </ligand>
</feature>
<accession>A0A066RQG8</accession>
<dbReference type="OrthoDB" id="9776455at2"/>
<dbReference type="RefSeq" id="WP_051642042.1">
    <property type="nucleotide sequence ID" value="NZ_JAGSGC010000010.1"/>
</dbReference>
<dbReference type="CDD" id="cd01296">
    <property type="entry name" value="Imidazolone-5PH"/>
    <property type="match status" value="1"/>
</dbReference>
<feature type="binding site" evidence="7">
    <location>
        <position position="240"/>
    </location>
    <ligand>
        <name>Fe(3+)</name>
        <dbReference type="ChEBI" id="CHEBI:29034"/>
    </ligand>
</feature>
<feature type="binding site" evidence="7">
    <location>
        <position position="142"/>
    </location>
    <ligand>
        <name>4-imidazolone-5-propanoate</name>
        <dbReference type="ChEBI" id="CHEBI:77893"/>
    </ligand>
</feature>
<keyword evidence="7" id="KW-0963">Cytoplasm</keyword>
<evidence type="ECO:0000256" key="5">
    <source>
        <dbReference type="ARBA" id="ARBA00022833"/>
    </source>
</evidence>
<feature type="binding site" evidence="7">
    <location>
        <position position="72"/>
    </location>
    <ligand>
        <name>Zn(2+)</name>
        <dbReference type="ChEBI" id="CHEBI:29105"/>
    </ligand>
</feature>
<feature type="binding site" evidence="7">
    <location>
        <position position="70"/>
    </location>
    <ligand>
        <name>Zn(2+)</name>
        <dbReference type="ChEBI" id="CHEBI:29105"/>
    </ligand>
</feature>
<dbReference type="UniPathway" id="UPA00379">
    <property type="reaction ID" value="UER00551"/>
</dbReference>
<evidence type="ECO:0000256" key="4">
    <source>
        <dbReference type="ARBA" id="ARBA00022808"/>
    </source>
</evidence>
<feature type="binding site" evidence="7">
    <location>
        <position position="315"/>
    </location>
    <ligand>
        <name>Zn(2+)</name>
        <dbReference type="ChEBI" id="CHEBI:29105"/>
    </ligand>
</feature>
<feature type="binding site" evidence="7">
    <location>
        <position position="243"/>
    </location>
    <ligand>
        <name>4-imidazolone-5-propanoate</name>
        <dbReference type="ChEBI" id="CHEBI:77893"/>
    </ligand>
</feature>